<comment type="caution">
    <text evidence="1">The sequence shown here is derived from an EMBL/GenBank/DDBJ whole genome shotgun (WGS) entry which is preliminary data.</text>
</comment>
<evidence type="ECO:0008006" key="3">
    <source>
        <dbReference type="Google" id="ProtNLM"/>
    </source>
</evidence>
<keyword evidence="2" id="KW-1185">Reference proteome</keyword>
<dbReference type="PANTHER" id="PTHR33361">
    <property type="entry name" value="GLR0591 PROTEIN"/>
    <property type="match status" value="1"/>
</dbReference>
<reference evidence="1" key="1">
    <citation type="submission" date="2020-06" db="EMBL/GenBank/DDBJ databases">
        <authorList>
            <consortium name="Plant Systems Biology data submission"/>
        </authorList>
    </citation>
    <scope>NUCLEOTIDE SEQUENCE</scope>
    <source>
        <strain evidence="1">D6</strain>
    </source>
</reference>
<name>A0A9N8EXR4_9STRA</name>
<accession>A0A9N8EXR4</accession>
<protein>
    <recommendedName>
        <fullName evidence="3">DUF885 domain-containing protein</fullName>
    </recommendedName>
</protein>
<proteinExistence type="predicted"/>
<evidence type="ECO:0000313" key="2">
    <source>
        <dbReference type="Proteomes" id="UP001153069"/>
    </source>
</evidence>
<dbReference type="InterPro" id="IPR010281">
    <property type="entry name" value="DUF885"/>
</dbReference>
<organism evidence="1 2">
    <name type="scientific">Seminavis robusta</name>
    <dbReference type="NCBI Taxonomy" id="568900"/>
    <lineage>
        <taxon>Eukaryota</taxon>
        <taxon>Sar</taxon>
        <taxon>Stramenopiles</taxon>
        <taxon>Ochrophyta</taxon>
        <taxon>Bacillariophyta</taxon>
        <taxon>Bacillariophyceae</taxon>
        <taxon>Bacillariophycidae</taxon>
        <taxon>Naviculales</taxon>
        <taxon>Naviculaceae</taxon>
        <taxon>Seminavis</taxon>
    </lineage>
</organism>
<dbReference type="Pfam" id="PF05960">
    <property type="entry name" value="DUF885"/>
    <property type="match status" value="1"/>
</dbReference>
<dbReference type="AlphaFoldDB" id="A0A9N8EXR4"/>
<dbReference type="EMBL" id="CAICTM010002737">
    <property type="protein sequence ID" value="CAB9530092.1"/>
    <property type="molecule type" value="Genomic_DNA"/>
</dbReference>
<gene>
    <name evidence="1" type="ORF">SEMRO_2739_G335990.1</name>
</gene>
<evidence type="ECO:0000313" key="1">
    <source>
        <dbReference type="EMBL" id="CAB9530092.1"/>
    </source>
</evidence>
<dbReference type="Proteomes" id="UP001153069">
    <property type="component" value="Unassembled WGS sequence"/>
</dbReference>
<dbReference type="OrthoDB" id="5959877at2759"/>
<sequence length="630" mass="71191">MLSAASSESLRKELEATWQWRIDTDPELAAALGFLSQRRSTHSLDPRSLESFRQREAWLRQALQRLETHVNRDELANDQEKLSYDLYQKQLADYVTFTPKHKAYLCCVNRLEGPQTDLPLYARYLPVKTTAQRRFYKSFLQAIPKQLEEVMDLLRNGLLENRTPAKISLEGVVEQVRSMVDSGLTAFSDPFQDAFPQEEKDQETECMGLVNGAVQEAFTKFADFLENDYIPNLREEISATKGYPDGAQYYADCLEFHTTTNLTPEQVHQLGLDEVARVRTAMESIASKDGFDGKLDDYLEHLRVTQDYTPQSPQALLAHFRNLVGVIAPAMLKLFHVTTLPRMPLSIVETPPASAPMAPAAYYLAGSSDRAAPRPGTFYVNTSELETRRTYECEALTLHEATPGHHTQAAIQGEADIPDFRRYQEDRRYFEAPCRFPFYTGYIEGWGLHCETLGEELGLYQRPSDRMGQLSMEALRSCRLVVDTGMHALGWTKDQALKFMLQNTAMGEHDAAQETARYITWPGQATAYKVGERFLFRLRSKAEAELGDKFDPRDYYDVVLTCGAVPLDTLEALVDQYIEQTKQGKQQESAKQASNEATTTGMSADAGFLESMTFANWCKCCVVPGSCQTA</sequence>
<dbReference type="PANTHER" id="PTHR33361:SF2">
    <property type="entry name" value="DUF885 DOMAIN-CONTAINING PROTEIN"/>
    <property type="match status" value="1"/>
</dbReference>